<name>A0A0W0F6C4_MONRR</name>
<dbReference type="Proteomes" id="UP000054988">
    <property type="component" value="Unassembled WGS sequence"/>
</dbReference>
<evidence type="ECO:0000313" key="3">
    <source>
        <dbReference type="Proteomes" id="UP000054988"/>
    </source>
</evidence>
<gene>
    <name evidence="2" type="ORF">WG66_15540</name>
</gene>
<dbReference type="EMBL" id="LATX01002285">
    <property type="protein sequence ID" value="KTB31887.1"/>
    <property type="molecule type" value="Genomic_DNA"/>
</dbReference>
<organism evidence="2 3">
    <name type="scientific">Moniliophthora roreri</name>
    <name type="common">Frosty pod rot fungus</name>
    <name type="synonym">Monilia roreri</name>
    <dbReference type="NCBI Taxonomy" id="221103"/>
    <lineage>
        <taxon>Eukaryota</taxon>
        <taxon>Fungi</taxon>
        <taxon>Dikarya</taxon>
        <taxon>Basidiomycota</taxon>
        <taxon>Agaricomycotina</taxon>
        <taxon>Agaricomycetes</taxon>
        <taxon>Agaricomycetidae</taxon>
        <taxon>Agaricales</taxon>
        <taxon>Marasmiineae</taxon>
        <taxon>Marasmiaceae</taxon>
        <taxon>Moniliophthora</taxon>
    </lineage>
</organism>
<feature type="region of interest" description="Disordered" evidence="1">
    <location>
        <begin position="55"/>
        <end position="106"/>
    </location>
</feature>
<comment type="caution">
    <text evidence="2">The sequence shown here is derived from an EMBL/GenBank/DDBJ whole genome shotgun (WGS) entry which is preliminary data.</text>
</comment>
<reference evidence="2 3" key="1">
    <citation type="submission" date="2015-12" db="EMBL/GenBank/DDBJ databases">
        <title>Draft genome sequence of Moniliophthora roreri, the causal agent of frosty pod rot of cacao.</title>
        <authorList>
            <person name="Aime M.C."/>
            <person name="Diaz-Valderrama J.R."/>
            <person name="Kijpornyongpan T."/>
            <person name="Phillips-Mora W."/>
        </authorList>
    </citation>
    <scope>NUCLEOTIDE SEQUENCE [LARGE SCALE GENOMIC DNA]</scope>
    <source>
        <strain evidence="2 3">MCA 2952</strain>
    </source>
</reference>
<dbReference type="AlphaFoldDB" id="A0A0W0F6C4"/>
<accession>A0A0W0F6C4</accession>
<protein>
    <submittedName>
        <fullName evidence="2">Uncharacterized protein</fullName>
    </submittedName>
</protein>
<evidence type="ECO:0000256" key="1">
    <source>
        <dbReference type="SAM" id="MobiDB-lite"/>
    </source>
</evidence>
<feature type="compositionally biased region" description="Polar residues" evidence="1">
    <location>
        <begin position="82"/>
        <end position="91"/>
    </location>
</feature>
<evidence type="ECO:0000313" key="2">
    <source>
        <dbReference type="EMBL" id="KTB31887.1"/>
    </source>
</evidence>
<sequence>MLSDNVVHFWCKKCSYKACSLQSDLPPFNKVMSLYQVEFALPIDNTDIDYTCTDSKSKEDCNGNQDADGSQADKLNDEPTKNNKAARSNESFHYESTPLLSKPGPN</sequence>
<proteinExistence type="predicted"/>